<evidence type="ECO:0000313" key="2">
    <source>
        <dbReference type="Proteomes" id="UP000324797"/>
    </source>
</evidence>
<gene>
    <name evidence="1" type="ORF">FXV83_26415</name>
</gene>
<dbReference type="RefSeq" id="WP_148742518.1">
    <property type="nucleotide sequence ID" value="NZ_VSTH01000095.1"/>
</dbReference>
<proteinExistence type="predicted"/>
<protein>
    <submittedName>
        <fullName evidence="1">Uncharacterized protein</fullName>
    </submittedName>
</protein>
<dbReference type="Proteomes" id="UP000324797">
    <property type="component" value="Unassembled WGS sequence"/>
</dbReference>
<dbReference type="AlphaFoldDB" id="A0A5S4YTK4"/>
<dbReference type="Pfam" id="PF04392">
    <property type="entry name" value="ABC_sub_bind"/>
    <property type="match status" value="1"/>
</dbReference>
<keyword evidence="2" id="KW-1185">Reference proteome</keyword>
<organism evidence="1 2">
    <name type="scientific">Bradyrhizobium hipponense</name>
    <dbReference type="NCBI Taxonomy" id="2605638"/>
    <lineage>
        <taxon>Bacteria</taxon>
        <taxon>Pseudomonadati</taxon>
        <taxon>Pseudomonadota</taxon>
        <taxon>Alphaproteobacteria</taxon>
        <taxon>Hyphomicrobiales</taxon>
        <taxon>Nitrobacteraceae</taxon>
        <taxon>Bradyrhizobium</taxon>
    </lineage>
</organism>
<evidence type="ECO:0000313" key="1">
    <source>
        <dbReference type="EMBL" id="TYO63639.1"/>
    </source>
</evidence>
<accession>A0A5S4YTK4</accession>
<sequence>MAVTNQAFFDGLSDAGYKDGGTMAVVFRTAEGNMGRMPQLIAQVLAEKVDYLVVSSSPGCAAAQKATSTLPAGVV</sequence>
<dbReference type="Gene3D" id="3.40.50.2300">
    <property type="match status" value="1"/>
</dbReference>
<dbReference type="EMBL" id="VSTH01000095">
    <property type="protein sequence ID" value="TYO63639.1"/>
    <property type="molecule type" value="Genomic_DNA"/>
</dbReference>
<reference evidence="1 2" key="1">
    <citation type="submission" date="2019-08" db="EMBL/GenBank/DDBJ databases">
        <title>Bradyrhizobium hipponensis sp. nov., a rhizobium isolated from a Lupinus angustifolius root nodule in Tunisia.</title>
        <authorList>
            <person name="Off K."/>
            <person name="Rejili M."/>
            <person name="Mars M."/>
            <person name="Brachmann A."/>
            <person name="Marin M."/>
        </authorList>
    </citation>
    <scope>NUCLEOTIDE SEQUENCE [LARGE SCALE GENOMIC DNA]</scope>
    <source>
        <strain evidence="2">aSej3</strain>
    </source>
</reference>
<name>A0A5S4YTK4_9BRAD</name>
<dbReference type="InterPro" id="IPR007487">
    <property type="entry name" value="ABC_transpt-TYRBP-like"/>
</dbReference>
<comment type="caution">
    <text evidence="1">The sequence shown here is derived from an EMBL/GenBank/DDBJ whole genome shotgun (WGS) entry which is preliminary data.</text>
</comment>